<dbReference type="Ensembl" id="ENSNFUT00015038203.1">
    <property type="protein sequence ID" value="ENSNFUP00015036596.1"/>
    <property type="gene ID" value="ENSNFUG00015017731.1"/>
</dbReference>
<feature type="disulfide bond" evidence="10">
    <location>
        <begin position="291"/>
        <end position="300"/>
    </location>
</feature>
<dbReference type="CDD" id="cd00054">
    <property type="entry name" value="EGF_CA"/>
    <property type="match status" value="3"/>
</dbReference>
<name>A0A8C6P0R3_NOTFU</name>
<feature type="disulfide bond" evidence="10">
    <location>
        <begin position="253"/>
        <end position="262"/>
    </location>
</feature>
<dbReference type="KEGG" id="nfu:107376718"/>
<feature type="disulfide bond" evidence="10">
    <location>
        <begin position="215"/>
        <end position="224"/>
    </location>
</feature>
<dbReference type="PROSITE" id="PS00010">
    <property type="entry name" value="ASX_HYDROXYL"/>
    <property type="match status" value="2"/>
</dbReference>
<reference evidence="16" key="1">
    <citation type="submission" date="2014-08" db="EMBL/GenBank/DDBJ databases">
        <authorList>
            <person name="Senf B."/>
            <person name="Petzold A."/>
            <person name="Downie B.R."/>
            <person name="Koch P."/>
            <person name="Platzer M."/>
        </authorList>
    </citation>
    <scope>NUCLEOTIDE SEQUENCE [LARGE SCALE GENOMIC DNA]</scope>
    <source>
        <strain evidence="16">GRZ</strain>
    </source>
</reference>
<feature type="compositionally biased region" description="Basic and acidic residues" evidence="11">
    <location>
        <begin position="394"/>
        <end position="408"/>
    </location>
</feature>
<feature type="region of interest" description="Disordered" evidence="11">
    <location>
        <begin position="385"/>
        <end position="430"/>
    </location>
</feature>
<dbReference type="PANTHER" id="PTHR12916">
    <property type="entry name" value="CYTOCHROME C OXIDASE POLYPEPTIDE VIC-2"/>
    <property type="match status" value="1"/>
</dbReference>
<feature type="domain" description="EGF-like" evidence="14">
    <location>
        <begin position="227"/>
        <end position="263"/>
    </location>
</feature>
<dbReference type="SUPFAM" id="SSF57196">
    <property type="entry name" value="EGF/Laminin"/>
    <property type="match status" value="4"/>
</dbReference>
<keyword evidence="6 12" id="KW-1133">Transmembrane helix</keyword>
<keyword evidence="9" id="KW-0325">Glycoprotein</keyword>
<reference evidence="16" key="3">
    <citation type="submission" date="2025-05" db="UniProtKB">
        <authorList>
            <consortium name="Ensembl"/>
        </authorList>
    </citation>
    <scope>IDENTIFICATION</scope>
</reference>
<dbReference type="FunFam" id="2.10.25.10:FF:000123">
    <property type="entry name" value="Crumbs homolog 1 (Drosophila)"/>
    <property type="match status" value="1"/>
</dbReference>
<dbReference type="InterPro" id="IPR000152">
    <property type="entry name" value="EGF-type_Asp/Asn_hydroxyl_site"/>
</dbReference>
<dbReference type="FunFam" id="2.10.25.10:FF:000118">
    <property type="entry name" value="protein delta homolog 2"/>
    <property type="match status" value="2"/>
</dbReference>
<evidence type="ECO:0000256" key="9">
    <source>
        <dbReference type="ARBA" id="ARBA00023180"/>
    </source>
</evidence>
<accession>A0A8C6P0R3</accession>
<feature type="domain" description="EGF-like" evidence="14">
    <location>
        <begin position="184"/>
        <end position="225"/>
    </location>
</feature>
<evidence type="ECO:0000259" key="14">
    <source>
        <dbReference type="PROSITE" id="PS50026"/>
    </source>
</evidence>
<dbReference type="Gene3D" id="2.10.25.10">
    <property type="entry name" value="Laminin"/>
    <property type="match status" value="5"/>
</dbReference>
<evidence type="ECO:0000256" key="8">
    <source>
        <dbReference type="ARBA" id="ARBA00023157"/>
    </source>
</evidence>
<feature type="domain" description="EGF-like" evidence="14">
    <location>
        <begin position="265"/>
        <end position="301"/>
    </location>
</feature>
<comment type="subcellular location">
    <subcellularLocation>
        <location evidence="1">Membrane</location>
        <topology evidence="1">Single-pass type I membrane protein</topology>
    </subcellularLocation>
</comment>
<dbReference type="SMART" id="SM00181">
    <property type="entry name" value="EGF"/>
    <property type="match status" value="6"/>
</dbReference>
<sequence>MSSATVLASPRHLSYLVLHWFWFLIESKLLKLTTSFVSDHHPPAAAMLVVRPSKVPLAVRTGATLLLLSCCLLAFSCALEGNNCSCNTANSHCDEFGVCRCDPGWDGDFCDVCVPMPGCVHGSCLQPWQCTCEPGWGGRFCDKDLSMCSQQQPCLNGATCVTEDSGDFSCVCAKGFHGLTCQWRTGPCHRRRSLCKNGGLCEDADGFAEAPMCRCLAGFTGPRCETDVDDCLMMPCGRGATCLDGINRFSCLCPVGFTGRFCTVNLDDCASQPCLNDGRCVDLAGGFHCVCRPGFTGNTCERPLRHNNSSRDATGPGWTTPDRDGSWHGNRPLRVTVSDRGEAGLSDLQLIIVLVLGVVTLGAVVLTTALLLQGHCWCCVHAPCGSSSSSSQGDDSRGQRTTCDEPESRIPFQNTAEPQKKRLNEQVIQT</sequence>
<keyword evidence="8 10" id="KW-1015">Disulfide bond</keyword>
<dbReference type="PANTHER" id="PTHR12916:SF4">
    <property type="entry name" value="UNINFLATABLE, ISOFORM C"/>
    <property type="match status" value="1"/>
</dbReference>
<feature type="region of interest" description="Disordered" evidence="11">
    <location>
        <begin position="306"/>
        <end position="330"/>
    </location>
</feature>
<organism evidence="16 17">
    <name type="scientific">Nothobranchius furzeri</name>
    <name type="common">Turquoise killifish</name>
    <dbReference type="NCBI Taxonomy" id="105023"/>
    <lineage>
        <taxon>Eukaryota</taxon>
        <taxon>Metazoa</taxon>
        <taxon>Chordata</taxon>
        <taxon>Craniata</taxon>
        <taxon>Vertebrata</taxon>
        <taxon>Euteleostomi</taxon>
        <taxon>Actinopterygii</taxon>
        <taxon>Neopterygii</taxon>
        <taxon>Teleostei</taxon>
        <taxon>Neoteleostei</taxon>
        <taxon>Acanthomorphata</taxon>
        <taxon>Ovalentaria</taxon>
        <taxon>Atherinomorphae</taxon>
        <taxon>Cyprinodontiformes</taxon>
        <taxon>Nothobranchiidae</taxon>
        <taxon>Nothobranchius</taxon>
    </lineage>
</organism>
<gene>
    <name evidence="16" type="primary">DLK2</name>
    <name evidence="15" type="ORF">G4P62_003632</name>
</gene>
<dbReference type="GO" id="GO:0016020">
    <property type="term" value="C:membrane"/>
    <property type="evidence" value="ECO:0007669"/>
    <property type="project" value="UniProtKB-SubCell"/>
</dbReference>
<dbReference type="SMART" id="SM00179">
    <property type="entry name" value="EGF_CA"/>
    <property type="match status" value="4"/>
</dbReference>
<dbReference type="Proteomes" id="UP000694548">
    <property type="component" value="Chromosome sgr03"/>
</dbReference>
<dbReference type="PROSITE" id="PS50026">
    <property type="entry name" value="EGF_3"/>
    <property type="match status" value="4"/>
</dbReference>
<evidence type="ECO:0000313" key="17">
    <source>
        <dbReference type="Proteomes" id="UP000694548"/>
    </source>
</evidence>
<dbReference type="Proteomes" id="UP000822369">
    <property type="component" value="Unassembled WGS sequence"/>
</dbReference>
<dbReference type="Pfam" id="PF00008">
    <property type="entry name" value="EGF"/>
    <property type="match status" value="3"/>
</dbReference>
<feature type="signal peptide" evidence="13">
    <location>
        <begin position="1"/>
        <end position="27"/>
    </location>
</feature>
<evidence type="ECO:0000256" key="4">
    <source>
        <dbReference type="ARBA" id="ARBA00022729"/>
    </source>
</evidence>
<protein>
    <submittedName>
        <fullName evidence="16">Delta like non-canonical Notch ligand 2</fullName>
    </submittedName>
    <submittedName>
        <fullName evidence="15">Transcript variant X1</fullName>
    </submittedName>
</protein>
<dbReference type="FunFam" id="2.10.25.10:FF:000018">
    <property type="entry name" value="Delta-like 1"/>
    <property type="match status" value="1"/>
</dbReference>
<evidence type="ECO:0000313" key="15">
    <source>
        <dbReference type="EMBL" id="KAF7199479.1"/>
    </source>
</evidence>
<evidence type="ECO:0000256" key="6">
    <source>
        <dbReference type="ARBA" id="ARBA00022989"/>
    </source>
</evidence>
<keyword evidence="17" id="KW-1185">Reference proteome</keyword>
<reference evidence="15" key="2">
    <citation type="submission" date="2020-03" db="EMBL/GenBank/DDBJ databases">
        <title>Intra-Species Differences in Population Size shape Life History and Genome Evolution.</title>
        <authorList>
            <person name="Willemsen D."/>
            <person name="Cui R."/>
            <person name="Valenzano D.R."/>
        </authorList>
    </citation>
    <scope>NUCLEOTIDE SEQUENCE</scope>
    <source>
        <strain evidence="15">GRZ</strain>
        <tissue evidence="15">Whole</tissue>
    </source>
</reference>
<evidence type="ECO:0000313" key="16">
    <source>
        <dbReference type="Ensembl" id="ENSNFUP00015036596.1"/>
    </source>
</evidence>
<dbReference type="InterPro" id="IPR000742">
    <property type="entry name" value="EGF"/>
</dbReference>
<dbReference type="GO" id="GO:0005509">
    <property type="term" value="F:calcium ion binding"/>
    <property type="evidence" value="ECO:0007669"/>
    <property type="project" value="InterPro"/>
</dbReference>
<dbReference type="PROSITE" id="PS01187">
    <property type="entry name" value="EGF_CA"/>
    <property type="match status" value="1"/>
</dbReference>
<evidence type="ECO:0000256" key="1">
    <source>
        <dbReference type="ARBA" id="ARBA00004479"/>
    </source>
</evidence>
<comment type="caution">
    <text evidence="10">Lacks conserved residue(s) required for the propagation of feature annotation.</text>
</comment>
<evidence type="ECO:0000256" key="13">
    <source>
        <dbReference type="SAM" id="SignalP"/>
    </source>
</evidence>
<dbReference type="AlphaFoldDB" id="A0A8C6P0R3"/>
<evidence type="ECO:0000256" key="5">
    <source>
        <dbReference type="ARBA" id="ARBA00022737"/>
    </source>
</evidence>
<dbReference type="GeneTree" id="ENSGT00940000160761"/>
<dbReference type="FunFam" id="2.10.25.10:FF:000031">
    <property type="entry name" value="neurogenic locus notch homolog protein 3"/>
    <property type="match status" value="1"/>
</dbReference>
<keyword evidence="5" id="KW-0677">Repeat</keyword>
<evidence type="ECO:0000256" key="11">
    <source>
        <dbReference type="SAM" id="MobiDB-lite"/>
    </source>
</evidence>
<proteinExistence type="predicted"/>
<dbReference type="PROSITE" id="PS01186">
    <property type="entry name" value="EGF_2"/>
    <property type="match status" value="5"/>
</dbReference>
<dbReference type="GO" id="GO:0005112">
    <property type="term" value="F:Notch binding"/>
    <property type="evidence" value="ECO:0007669"/>
    <property type="project" value="TreeGrafter"/>
</dbReference>
<dbReference type="GO" id="GO:0007219">
    <property type="term" value="P:Notch signaling pathway"/>
    <property type="evidence" value="ECO:0007669"/>
    <property type="project" value="TreeGrafter"/>
</dbReference>
<keyword evidence="4 13" id="KW-0732">Signal</keyword>
<dbReference type="EMBL" id="JAAVVJ010000021">
    <property type="protein sequence ID" value="KAF7199479.1"/>
    <property type="molecule type" value="Genomic_DNA"/>
</dbReference>
<dbReference type="InterPro" id="IPR001881">
    <property type="entry name" value="EGF-like_Ca-bd_dom"/>
</dbReference>
<evidence type="ECO:0000256" key="7">
    <source>
        <dbReference type="ARBA" id="ARBA00023136"/>
    </source>
</evidence>
<evidence type="ECO:0000256" key="3">
    <source>
        <dbReference type="ARBA" id="ARBA00022692"/>
    </source>
</evidence>
<keyword evidence="7 12" id="KW-0472">Membrane</keyword>
<dbReference type="Pfam" id="PF21700">
    <property type="entry name" value="EGF_DL_JAG"/>
    <property type="match status" value="1"/>
</dbReference>
<feature type="transmembrane region" description="Helical" evidence="12">
    <location>
        <begin position="350"/>
        <end position="372"/>
    </location>
</feature>
<feature type="domain" description="EGF-like" evidence="14">
    <location>
        <begin position="144"/>
        <end position="182"/>
    </location>
</feature>
<keyword evidence="3 12" id="KW-0812">Transmembrane</keyword>
<keyword evidence="2 10" id="KW-0245">EGF-like domain</keyword>
<dbReference type="InterPro" id="IPR018097">
    <property type="entry name" value="EGF_Ca-bd_CS"/>
</dbReference>
<evidence type="ECO:0000256" key="12">
    <source>
        <dbReference type="SAM" id="Phobius"/>
    </source>
</evidence>
<dbReference type="PROSITE" id="PS00022">
    <property type="entry name" value="EGF_1"/>
    <property type="match status" value="6"/>
</dbReference>
<evidence type="ECO:0000256" key="2">
    <source>
        <dbReference type="ARBA" id="ARBA00022536"/>
    </source>
</evidence>
<feature type="chain" id="PRO_5044681514" evidence="13">
    <location>
        <begin position="28"/>
        <end position="430"/>
    </location>
</feature>
<feature type="disulfide bond" evidence="10">
    <location>
        <begin position="172"/>
        <end position="181"/>
    </location>
</feature>
<evidence type="ECO:0000256" key="10">
    <source>
        <dbReference type="PROSITE-ProRule" id="PRU00076"/>
    </source>
</evidence>